<dbReference type="Ensembl" id="ENSBGRT00000005344.1">
    <property type="protein sequence ID" value="ENSBGRP00000004660.1"/>
    <property type="gene ID" value="ENSBGRG00000002857.1"/>
</dbReference>
<feature type="chain" id="PRO_5034437059" description="Ig-like domain-containing protein" evidence="4">
    <location>
        <begin position="17"/>
        <end position="287"/>
    </location>
</feature>
<proteinExistence type="predicted"/>
<feature type="signal peptide" evidence="4">
    <location>
        <begin position="1"/>
        <end position="16"/>
    </location>
</feature>
<feature type="compositionally biased region" description="Polar residues" evidence="3">
    <location>
        <begin position="118"/>
        <end position="127"/>
    </location>
</feature>
<feature type="domain" description="Ig-like" evidence="5">
    <location>
        <begin position="17"/>
        <end position="128"/>
    </location>
</feature>
<evidence type="ECO:0000256" key="2">
    <source>
        <dbReference type="ARBA" id="ARBA00022859"/>
    </source>
</evidence>
<reference evidence="6" key="3">
    <citation type="submission" date="2025-09" db="UniProtKB">
        <authorList>
            <consortium name="Ensembl"/>
        </authorList>
    </citation>
    <scope>IDENTIFICATION</scope>
</reference>
<evidence type="ECO:0000313" key="6">
    <source>
        <dbReference type="Ensembl" id="ENSBGRP00000004660.1"/>
    </source>
</evidence>
<name>A0A8B9WAL1_BOSMU</name>
<dbReference type="SMART" id="SM00406">
    <property type="entry name" value="IGv"/>
    <property type="match status" value="2"/>
</dbReference>
<protein>
    <recommendedName>
        <fullName evidence="5">Ig-like domain-containing protein</fullName>
    </recommendedName>
</protein>
<dbReference type="InterPro" id="IPR007110">
    <property type="entry name" value="Ig-like_dom"/>
</dbReference>
<dbReference type="GO" id="GO:0002376">
    <property type="term" value="P:immune system process"/>
    <property type="evidence" value="ECO:0007669"/>
    <property type="project" value="UniProtKB-KW"/>
</dbReference>
<keyword evidence="2" id="KW-0391">Immunity</keyword>
<dbReference type="SUPFAM" id="SSF48726">
    <property type="entry name" value="Immunoglobulin"/>
    <property type="match status" value="2"/>
</dbReference>
<reference evidence="6" key="1">
    <citation type="submission" date="2019-05" db="EMBL/GenBank/DDBJ databases">
        <authorList>
            <person name="Zhang S."/>
            <person name="Liu J."/>
        </authorList>
    </citation>
    <scope>NUCLEOTIDE SEQUENCE [LARGE SCALE GENOMIC DNA]</scope>
</reference>
<dbReference type="Proteomes" id="UP000694520">
    <property type="component" value="Chromosome 4"/>
</dbReference>
<keyword evidence="1 4" id="KW-0732">Signal</keyword>
<dbReference type="InterPro" id="IPR013783">
    <property type="entry name" value="Ig-like_fold"/>
</dbReference>
<evidence type="ECO:0000259" key="5">
    <source>
        <dbReference type="PROSITE" id="PS50835"/>
    </source>
</evidence>
<dbReference type="PROSITE" id="PS50835">
    <property type="entry name" value="IG_LIKE"/>
    <property type="match status" value="2"/>
</dbReference>
<sequence length="287" mass="31161">MLTLLLLLLGLGSVFGALVSQKPSRAIRQRGTSMMIECRQVDSQLAMMYWYRQLPGQSLVLMATANQGSKATYESGFTEDKFPIDRPKLEFSTLTVSNASSKDSSSYFCSAGDTVLGTDQGSQQEPLSHPPSSQPGSVFGALVSQKPSRAIRQRGTSVMIECRQVDSQLAAMYWYRQLPGQSLVLMATANQGSKATYESGFTEDKFPIDRPKLEFSTLTVSNASSEDSSSYFCSAGDTVLGTDQGSQQEPLSHPPSSQPGEPENSGRQAGWGKPQRQLPVCWWAGSV</sequence>
<dbReference type="AlphaFoldDB" id="A0A8B9WAL1"/>
<dbReference type="Gene3D" id="2.60.40.10">
    <property type="entry name" value="Immunoglobulins"/>
    <property type="match status" value="2"/>
</dbReference>
<dbReference type="InterPro" id="IPR036179">
    <property type="entry name" value="Ig-like_dom_sf"/>
</dbReference>
<dbReference type="InterPro" id="IPR003599">
    <property type="entry name" value="Ig_sub"/>
</dbReference>
<dbReference type="PANTHER" id="PTHR23268:SF117">
    <property type="entry name" value="T CELL RECEPTOR BETA VARIABLE 29-1"/>
    <property type="match status" value="1"/>
</dbReference>
<keyword evidence="7" id="KW-1185">Reference proteome</keyword>
<dbReference type="GO" id="GO:0005886">
    <property type="term" value="C:plasma membrane"/>
    <property type="evidence" value="ECO:0007669"/>
    <property type="project" value="TreeGrafter"/>
</dbReference>
<dbReference type="InterPro" id="IPR050413">
    <property type="entry name" value="TCR_beta_variable"/>
</dbReference>
<feature type="region of interest" description="Disordered" evidence="3">
    <location>
        <begin position="236"/>
        <end position="278"/>
    </location>
</feature>
<dbReference type="PANTHER" id="PTHR23268">
    <property type="entry name" value="T-CELL RECEPTOR BETA CHAIN"/>
    <property type="match status" value="1"/>
</dbReference>
<evidence type="ECO:0000256" key="1">
    <source>
        <dbReference type="ARBA" id="ARBA00022729"/>
    </source>
</evidence>
<organism evidence="6 7">
    <name type="scientific">Bos mutus grunniens</name>
    <name type="common">Wild yak</name>
    <name type="synonym">Bos grunniens</name>
    <dbReference type="NCBI Taxonomy" id="30521"/>
    <lineage>
        <taxon>Eukaryota</taxon>
        <taxon>Metazoa</taxon>
        <taxon>Chordata</taxon>
        <taxon>Craniata</taxon>
        <taxon>Vertebrata</taxon>
        <taxon>Euteleostomi</taxon>
        <taxon>Mammalia</taxon>
        <taxon>Eutheria</taxon>
        <taxon>Laurasiatheria</taxon>
        <taxon>Artiodactyla</taxon>
        <taxon>Ruminantia</taxon>
        <taxon>Pecora</taxon>
        <taxon>Bovidae</taxon>
        <taxon>Bovinae</taxon>
        <taxon>Bos</taxon>
    </lineage>
</organism>
<feature type="domain" description="Ig-like" evidence="5">
    <location>
        <begin position="131"/>
        <end position="252"/>
    </location>
</feature>
<feature type="region of interest" description="Disordered" evidence="3">
    <location>
        <begin position="118"/>
        <end position="138"/>
    </location>
</feature>
<dbReference type="InterPro" id="IPR013106">
    <property type="entry name" value="Ig_V-set"/>
</dbReference>
<accession>A0A8B9WAL1</accession>
<evidence type="ECO:0000256" key="3">
    <source>
        <dbReference type="SAM" id="MobiDB-lite"/>
    </source>
</evidence>
<evidence type="ECO:0000313" key="7">
    <source>
        <dbReference type="Proteomes" id="UP000694520"/>
    </source>
</evidence>
<dbReference type="SMART" id="SM00409">
    <property type="entry name" value="IG"/>
    <property type="match status" value="2"/>
</dbReference>
<dbReference type="Pfam" id="PF07686">
    <property type="entry name" value="V-set"/>
    <property type="match status" value="2"/>
</dbReference>
<feature type="compositionally biased region" description="Polar residues" evidence="3">
    <location>
        <begin position="241"/>
        <end position="251"/>
    </location>
</feature>
<dbReference type="GO" id="GO:0007166">
    <property type="term" value="P:cell surface receptor signaling pathway"/>
    <property type="evidence" value="ECO:0007669"/>
    <property type="project" value="TreeGrafter"/>
</dbReference>
<dbReference type="GeneTree" id="ENSGT00530000064313"/>
<reference evidence="6" key="2">
    <citation type="submission" date="2025-08" db="UniProtKB">
        <authorList>
            <consortium name="Ensembl"/>
        </authorList>
    </citation>
    <scope>IDENTIFICATION</scope>
</reference>
<evidence type="ECO:0000256" key="4">
    <source>
        <dbReference type="SAM" id="SignalP"/>
    </source>
</evidence>